<dbReference type="InterPro" id="IPR002301">
    <property type="entry name" value="Ile-tRNA-ligase"/>
</dbReference>
<dbReference type="NCBIfam" id="TIGR00392">
    <property type="entry name" value="ileS"/>
    <property type="match status" value="1"/>
</dbReference>
<dbReference type="PANTHER" id="PTHR42765">
    <property type="entry name" value="SOLEUCYL-TRNA SYNTHETASE"/>
    <property type="match status" value="1"/>
</dbReference>
<dbReference type="InterPro" id="IPR009008">
    <property type="entry name" value="Val/Leu/Ile-tRNA-synth_edit"/>
</dbReference>
<evidence type="ECO:0000256" key="7">
    <source>
        <dbReference type="ARBA" id="ARBA00023146"/>
    </source>
</evidence>
<dbReference type="SUPFAM" id="SSF47323">
    <property type="entry name" value="Anticodon-binding domain of a subclass of class I aminoacyl-tRNA synthetases"/>
    <property type="match status" value="1"/>
</dbReference>
<dbReference type="GO" id="GO:0032543">
    <property type="term" value="P:mitochondrial translation"/>
    <property type="evidence" value="ECO:0007669"/>
    <property type="project" value="TreeGrafter"/>
</dbReference>
<accession>A0A914WZT9</accession>
<dbReference type="GO" id="GO:0005524">
    <property type="term" value="F:ATP binding"/>
    <property type="evidence" value="ECO:0007669"/>
    <property type="project" value="UniProtKB-KW"/>
</dbReference>
<dbReference type="Pfam" id="PF08264">
    <property type="entry name" value="Anticodon_1"/>
    <property type="match status" value="1"/>
</dbReference>
<proteinExistence type="inferred from homology"/>
<keyword evidence="7" id="KW-0030">Aminoacyl-tRNA synthetase</keyword>
<dbReference type="PANTHER" id="PTHR42765:SF1">
    <property type="entry name" value="ISOLEUCINE--TRNA LIGASE, MITOCHONDRIAL"/>
    <property type="match status" value="1"/>
</dbReference>
<dbReference type="GO" id="GO:0002161">
    <property type="term" value="F:aminoacyl-tRNA deacylase activity"/>
    <property type="evidence" value="ECO:0007669"/>
    <property type="project" value="InterPro"/>
</dbReference>
<sequence length="983" mass="110732">MLSRRLLLRHSRLLYPPLRPPLRPSYSTEESSDKKHLSQTVFLPKTKFQTYVKSATRSRLDSELREMGRFDELYQWQLNAKERANLPLFKLLDGPPYANGRAHVGHAVNKVLKDFVVRFKMSTGHRVHFRPGWDCHGLPIERKVEEESGDKKCTAIERRTAARAVAEGAIVQQMNSFRRWGVMGEWERPYRTMDPTYEARQLRLFSLMFDKGLVYQAYKPVYYSPSSRTALAEAELEYNAQHTSTAVHFRFHLINFPLESVVGGLDEGGKRHCSVYALVWTTTPWTLPLNDAICYAPDAQYLLIEPQEKHKNPIRTLYIISEATLPAFESKIQQKVTVHGRFGGNLLKDCIYANCMWHEVGMPMIAAKHVVADSGTGLVHTAFAHGFEDFQVGVDRGVPIKCYVTEDGRYTREMGHNLWDKSVLGDGQTAVLNLLGKHVVHRDTIVHSYPYDWRTKEPVIIRASLQWFINVSDIADRAVQLVADSVEVTSGGSNRQESDRRSSLTAYLTKRPSWCISRQRVWGVPIPAFYREDGSSVVTDAIVNRVADLVERHGTDCWWTMDTDDFLTADVRKRSGLAPDEKLTKGNDIMDVWLDSGVAWHCASDDDAVADLVVEGDDQFRGWFQSLLWTSVAADHGAPYRRVLVHGFCVDDDERKMSKSIGNVIDPDMITDGTLKQPALGADFLRLWVASHGSESNRAKIGPNVIADLQVRLAQIRSSLRFLLGGVEGYDGRAPRHRRLIDMYMLLLLDRHLSSVRRRYEDLAFRAAINESCQFMSSQLSAFYIATVKDRLYCHPRSSDAQQSVKATLDVVGRALAGSLAPMLPHLAVEFFHHHPLVSDAGAMLREPFPTVDIESTAVDIQRIVETARSINRQLVSGGEDPTSFSISVRANSEVYALLSALQAESTSIDSELVELCGVSAVSLELDETVQSDCGYQVLNSGPQFGHCRRCRKKNRIANDPFCSRCAKALDTLGETALLERKL</sequence>
<evidence type="ECO:0000313" key="12">
    <source>
        <dbReference type="WBParaSite" id="PSAMB.scaffold545size47667.g6870.t1"/>
    </source>
</evidence>
<dbReference type="InterPro" id="IPR009080">
    <property type="entry name" value="tRNAsynth_Ia_anticodon-bd"/>
</dbReference>
<dbReference type="Proteomes" id="UP000887566">
    <property type="component" value="Unplaced"/>
</dbReference>
<evidence type="ECO:0000256" key="6">
    <source>
        <dbReference type="ARBA" id="ARBA00022917"/>
    </source>
</evidence>
<keyword evidence="11" id="KW-1185">Reference proteome</keyword>
<dbReference type="Gene3D" id="1.10.730.20">
    <property type="match status" value="1"/>
</dbReference>
<dbReference type="InterPro" id="IPR050081">
    <property type="entry name" value="Ile-tRNA_ligase"/>
</dbReference>
<keyword evidence="4" id="KW-0547">Nucleotide-binding</keyword>
<dbReference type="SUPFAM" id="SSF50677">
    <property type="entry name" value="ValRS/IleRS/LeuRS editing domain"/>
    <property type="match status" value="1"/>
</dbReference>
<dbReference type="InterPro" id="IPR014729">
    <property type="entry name" value="Rossmann-like_a/b/a_fold"/>
</dbReference>
<dbReference type="AlphaFoldDB" id="A0A914WZT9"/>
<dbReference type="GO" id="GO:0006428">
    <property type="term" value="P:isoleucyl-tRNA aminoacylation"/>
    <property type="evidence" value="ECO:0007669"/>
    <property type="project" value="InterPro"/>
</dbReference>
<evidence type="ECO:0000259" key="9">
    <source>
        <dbReference type="Pfam" id="PF00133"/>
    </source>
</evidence>
<keyword evidence="3" id="KW-0436">Ligase</keyword>
<dbReference type="EC" id="6.1.1.5" evidence="2"/>
<dbReference type="SUPFAM" id="SSF52374">
    <property type="entry name" value="Nucleotidylyl transferase"/>
    <property type="match status" value="1"/>
</dbReference>
<name>A0A914WZT9_9BILA</name>
<evidence type="ECO:0000256" key="4">
    <source>
        <dbReference type="ARBA" id="ARBA00022741"/>
    </source>
</evidence>
<reference evidence="12" key="1">
    <citation type="submission" date="2022-11" db="UniProtKB">
        <authorList>
            <consortium name="WormBaseParasite"/>
        </authorList>
    </citation>
    <scope>IDENTIFICATION</scope>
</reference>
<dbReference type="GO" id="GO:0005739">
    <property type="term" value="C:mitochondrion"/>
    <property type="evidence" value="ECO:0007669"/>
    <property type="project" value="TreeGrafter"/>
</dbReference>
<comment type="similarity">
    <text evidence="1">Belongs to the class-I aminoacyl-tRNA synthetase family.</text>
</comment>
<organism evidence="11 12">
    <name type="scientific">Plectus sambesii</name>
    <dbReference type="NCBI Taxonomy" id="2011161"/>
    <lineage>
        <taxon>Eukaryota</taxon>
        <taxon>Metazoa</taxon>
        <taxon>Ecdysozoa</taxon>
        <taxon>Nematoda</taxon>
        <taxon>Chromadorea</taxon>
        <taxon>Plectida</taxon>
        <taxon>Plectina</taxon>
        <taxon>Plectoidea</taxon>
        <taxon>Plectidae</taxon>
        <taxon>Plectus</taxon>
    </lineage>
</organism>
<evidence type="ECO:0000259" key="10">
    <source>
        <dbReference type="Pfam" id="PF08264"/>
    </source>
</evidence>
<evidence type="ECO:0000256" key="5">
    <source>
        <dbReference type="ARBA" id="ARBA00022840"/>
    </source>
</evidence>
<dbReference type="Pfam" id="PF00133">
    <property type="entry name" value="tRNA-synt_1"/>
    <property type="match status" value="1"/>
</dbReference>
<dbReference type="WBParaSite" id="PSAMB.scaffold545size47667.g6870.t1">
    <property type="protein sequence ID" value="PSAMB.scaffold545size47667.g6870.t1"/>
    <property type="gene ID" value="PSAMB.scaffold545size47667.g6870"/>
</dbReference>
<dbReference type="GO" id="GO:0004822">
    <property type="term" value="F:isoleucine-tRNA ligase activity"/>
    <property type="evidence" value="ECO:0007669"/>
    <property type="project" value="UniProtKB-EC"/>
</dbReference>
<evidence type="ECO:0000313" key="11">
    <source>
        <dbReference type="Proteomes" id="UP000887566"/>
    </source>
</evidence>
<evidence type="ECO:0000256" key="8">
    <source>
        <dbReference type="ARBA" id="ARBA00032665"/>
    </source>
</evidence>
<keyword evidence="5" id="KW-0067">ATP-binding</keyword>
<protein>
    <recommendedName>
        <fullName evidence="2">isoleucine--tRNA ligase</fullName>
        <ecNumber evidence="2">6.1.1.5</ecNumber>
    </recommendedName>
    <alternativeName>
        <fullName evidence="8">Isoleucyl-tRNA synthetase</fullName>
    </alternativeName>
</protein>
<dbReference type="PRINTS" id="PR00984">
    <property type="entry name" value="TRNASYNTHILE"/>
</dbReference>
<feature type="domain" description="Aminoacyl-tRNA synthetase class Ia" evidence="9">
    <location>
        <begin position="76"/>
        <end position="691"/>
    </location>
</feature>
<evidence type="ECO:0000256" key="3">
    <source>
        <dbReference type="ARBA" id="ARBA00022598"/>
    </source>
</evidence>
<dbReference type="Gene3D" id="3.90.740.10">
    <property type="entry name" value="Valyl/Leucyl/Isoleucyl-tRNA synthetase, editing domain"/>
    <property type="match status" value="1"/>
</dbReference>
<dbReference type="Gene3D" id="3.40.50.620">
    <property type="entry name" value="HUPs"/>
    <property type="match status" value="2"/>
</dbReference>
<keyword evidence="6" id="KW-0648">Protein biosynthesis</keyword>
<evidence type="ECO:0000256" key="2">
    <source>
        <dbReference type="ARBA" id="ARBA00013165"/>
    </source>
</evidence>
<dbReference type="InterPro" id="IPR013155">
    <property type="entry name" value="M/V/L/I-tRNA-synth_anticd-bd"/>
</dbReference>
<dbReference type="InterPro" id="IPR002300">
    <property type="entry name" value="aa-tRNA-synth_Ia"/>
</dbReference>
<feature type="domain" description="Methionyl/Valyl/Leucyl/Isoleucyl-tRNA synthetase anticodon-binding" evidence="10">
    <location>
        <begin position="742"/>
        <end position="873"/>
    </location>
</feature>
<evidence type="ECO:0000256" key="1">
    <source>
        <dbReference type="ARBA" id="ARBA00005594"/>
    </source>
</evidence>